<dbReference type="InterPro" id="IPR014757">
    <property type="entry name" value="Tscrpt_reg_IclR_C"/>
</dbReference>
<evidence type="ECO:0000256" key="3">
    <source>
        <dbReference type="ARBA" id="ARBA00023163"/>
    </source>
</evidence>
<dbReference type="SUPFAM" id="SSF46785">
    <property type="entry name" value="Winged helix' DNA-binding domain"/>
    <property type="match status" value="1"/>
</dbReference>
<dbReference type="InterPro" id="IPR011991">
    <property type="entry name" value="ArsR-like_HTH"/>
</dbReference>
<feature type="domain" description="IclR-ED" evidence="5">
    <location>
        <begin position="65"/>
        <end position="247"/>
    </location>
</feature>
<dbReference type="Gene3D" id="1.10.10.10">
    <property type="entry name" value="Winged helix-like DNA-binding domain superfamily/Winged helix DNA-binding domain"/>
    <property type="match status" value="1"/>
</dbReference>
<dbReference type="EMBL" id="JACHEU010000003">
    <property type="protein sequence ID" value="MBB6013872.1"/>
    <property type="molecule type" value="Genomic_DNA"/>
</dbReference>
<dbReference type="InterPro" id="IPR050707">
    <property type="entry name" value="HTH_MetabolicPath_Reg"/>
</dbReference>
<dbReference type="RefSeq" id="WP_183832062.1">
    <property type="nucleotide sequence ID" value="NZ_JACHEU010000003.1"/>
</dbReference>
<dbReference type="FunFam" id="1.10.10.10:FF:000056">
    <property type="entry name" value="IclR family transcriptional regulator"/>
    <property type="match status" value="1"/>
</dbReference>
<dbReference type="GO" id="GO:0045892">
    <property type="term" value="P:negative regulation of DNA-templated transcription"/>
    <property type="evidence" value="ECO:0007669"/>
    <property type="project" value="TreeGrafter"/>
</dbReference>
<accession>A0A7W9S4B5</accession>
<gene>
    <name evidence="6" type="ORF">HNR59_003266</name>
</gene>
<keyword evidence="7" id="KW-1185">Reference proteome</keyword>
<dbReference type="Gene3D" id="3.30.450.40">
    <property type="match status" value="1"/>
</dbReference>
<name>A0A7W9S4B5_9HYPH</name>
<dbReference type="InterPro" id="IPR036388">
    <property type="entry name" value="WH-like_DNA-bd_sf"/>
</dbReference>
<organism evidence="6 7">
    <name type="scientific">Aquamicrobium lusatiense</name>
    <dbReference type="NCBI Taxonomy" id="89772"/>
    <lineage>
        <taxon>Bacteria</taxon>
        <taxon>Pseudomonadati</taxon>
        <taxon>Pseudomonadota</taxon>
        <taxon>Alphaproteobacteria</taxon>
        <taxon>Hyphomicrobiales</taxon>
        <taxon>Phyllobacteriaceae</taxon>
        <taxon>Aquamicrobium</taxon>
    </lineage>
</organism>
<evidence type="ECO:0000259" key="5">
    <source>
        <dbReference type="PROSITE" id="PS51078"/>
    </source>
</evidence>
<dbReference type="GO" id="GO:0003677">
    <property type="term" value="F:DNA binding"/>
    <property type="evidence" value="ECO:0007669"/>
    <property type="project" value="UniProtKB-KW"/>
</dbReference>
<dbReference type="PANTHER" id="PTHR30136">
    <property type="entry name" value="HELIX-TURN-HELIX TRANSCRIPTIONAL REGULATOR, ICLR FAMILY"/>
    <property type="match status" value="1"/>
</dbReference>
<dbReference type="Pfam" id="PF09339">
    <property type="entry name" value="HTH_IclR"/>
    <property type="match status" value="1"/>
</dbReference>
<dbReference type="InterPro" id="IPR005471">
    <property type="entry name" value="Tscrpt_reg_IclR_N"/>
</dbReference>
<dbReference type="CDD" id="cd00090">
    <property type="entry name" value="HTH_ARSR"/>
    <property type="match status" value="1"/>
</dbReference>
<dbReference type="PROSITE" id="PS51077">
    <property type="entry name" value="HTH_ICLR"/>
    <property type="match status" value="1"/>
</dbReference>
<feature type="domain" description="HTH iclR-type" evidence="4">
    <location>
        <begin position="2"/>
        <end position="64"/>
    </location>
</feature>
<proteinExistence type="predicted"/>
<keyword evidence="3" id="KW-0804">Transcription</keyword>
<dbReference type="SUPFAM" id="SSF55781">
    <property type="entry name" value="GAF domain-like"/>
    <property type="match status" value="1"/>
</dbReference>
<dbReference type="PANTHER" id="PTHR30136:SF35">
    <property type="entry name" value="HTH-TYPE TRANSCRIPTIONAL REGULATOR RV1719"/>
    <property type="match status" value="1"/>
</dbReference>
<reference evidence="6 7" key="1">
    <citation type="submission" date="2020-08" db="EMBL/GenBank/DDBJ databases">
        <title>Genomic Encyclopedia of Type Strains, Phase IV (KMG-IV): sequencing the most valuable type-strain genomes for metagenomic binning, comparative biology and taxonomic classification.</title>
        <authorList>
            <person name="Goeker M."/>
        </authorList>
    </citation>
    <scope>NUCLEOTIDE SEQUENCE [LARGE SCALE GENOMIC DNA]</scope>
    <source>
        <strain evidence="6 7">DSM 11099</strain>
    </source>
</reference>
<dbReference type="InterPro" id="IPR029016">
    <property type="entry name" value="GAF-like_dom_sf"/>
</dbReference>
<comment type="caution">
    <text evidence="6">The sequence shown here is derived from an EMBL/GenBank/DDBJ whole genome shotgun (WGS) entry which is preliminary data.</text>
</comment>
<evidence type="ECO:0000256" key="2">
    <source>
        <dbReference type="ARBA" id="ARBA00023125"/>
    </source>
</evidence>
<dbReference type="Proteomes" id="UP000533306">
    <property type="component" value="Unassembled WGS sequence"/>
</dbReference>
<evidence type="ECO:0000313" key="6">
    <source>
        <dbReference type="EMBL" id="MBB6013872.1"/>
    </source>
</evidence>
<dbReference type="GO" id="GO:0003700">
    <property type="term" value="F:DNA-binding transcription factor activity"/>
    <property type="evidence" value="ECO:0007669"/>
    <property type="project" value="TreeGrafter"/>
</dbReference>
<dbReference type="SMART" id="SM00346">
    <property type="entry name" value="HTH_ICLR"/>
    <property type="match status" value="1"/>
</dbReference>
<evidence type="ECO:0000259" key="4">
    <source>
        <dbReference type="PROSITE" id="PS51077"/>
    </source>
</evidence>
<evidence type="ECO:0000256" key="1">
    <source>
        <dbReference type="ARBA" id="ARBA00023015"/>
    </source>
</evidence>
<protein>
    <submittedName>
        <fullName evidence="6">DNA-binding IclR family transcriptional regulator</fullName>
    </submittedName>
</protein>
<dbReference type="AlphaFoldDB" id="A0A7W9S4B5"/>
<dbReference type="Pfam" id="PF01614">
    <property type="entry name" value="IclR_C"/>
    <property type="match status" value="1"/>
</dbReference>
<keyword evidence="1" id="KW-0805">Transcription regulation</keyword>
<dbReference type="InterPro" id="IPR036390">
    <property type="entry name" value="WH_DNA-bd_sf"/>
</dbReference>
<evidence type="ECO:0000313" key="7">
    <source>
        <dbReference type="Proteomes" id="UP000533306"/>
    </source>
</evidence>
<dbReference type="PROSITE" id="PS51078">
    <property type="entry name" value="ICLR_ED"/>
    <property type="match status" value="1"/>
</dbReference>
<keyword evidence="2 6" id="KW-0238">DNA-binding</keyword>
<sequence length="260" mass="28490">MDKTLLKGLQVLEFVAEADGPSRITDIAAALGITKSNAHRVLKTLEHAGYLRQDPRSREYAASFKLWELGSGLVGRLDIRTHAADILRRLANEAREAVHLSLLEGGQVIYIDKIDSPEPVGAYTRIGGRAPAYCVATGKALLCHLSEEELAPILARLEPHSRNTITDPQQMREELELSRQRGYTINRGEWRESVWGIATAVCGPSSQVVAAIGVSGPEYHLNQQGRCESLAEMVMRAADEISRSIGYRGDARKAVPSRPA</sequence>